<name>A0A0F8YBZ6_9ZZZZ</name>
<keyword evidence="1" id="KW-1133">Transmembrane helix</keyword>
<keyword evidence="1" id="KW-0812">Transmembrane</keyword>
<accession>A0A0F8YBZ6</accession>
<proteinExistence type="predicted"/>
<comment type="caution">
    <text evidence="2">The sequence shown here is derived from an EMBL/GenBank/DDBJ whole genome shotgun (WGS) entry which is preliminary data.</text>
</comment>
<keyword evidence="1" id="KW-0472">Membrane</keyword>
<sequence length="98" mass="10809">MVDRKKCGYLSPKALAISLGVLWGAYVFLLGLLLTFFPNARFFWVSNEFLGILATLYPGYAATLTGSFIGLFWGFICGAIGGAIIAWLHNFSLDKYCK</sequence>
<evidence type="ECO:0000313" key="2">
    <source>
        <dbReference type="EMBL" id="KKK51659.1"/>
    </source>
</evidence>
<dbReference type="AlphaFoldDB" id="A0A0F8YBZ6"/>
<dbReference type="EMBL" id="LAZR01067400">
    <property type="protein sequence ID" value="KKK51659.1"/>
    <property type="molecule type" value="Genomic_DNA"/>
</dbReference>
<reference evidence="2" key="1">
    <citation type="journal article" date="2015" name="Nature">
        <title>Complex archaea that bridge the gap between prokaryotes and eukaryotes.</title>
        <authorList>
            <person name="Spang A."/>
            <person name="Saw J.H."/>
            <person name="Jorgensen S.L."/>
            <person name="Zaremba-Niedzwiedzka K."/>
            <person name="Martijn J."/>
            <person name="Lind A.E."/>
            <person name="van Eijk R."/>
            <person name="Schleper C."/>
            <person name="Guy L."/>
            <person name="Ettema T.J."/>
        </authorList>
    </citation>
    <scope>NUCLEOTIDE SEQUENCE</scope>
</reference>
<evidence type="ECO:0000256" key="1">
    <source>
        <dbReference type="SAM" id="Phobius"/>
    </source>
</evidence>
<gene>
    <name evidence="2" type="ORF">LCGC14_3112730</name>
</gene>
<protein>
    <submittedName>
        <fullName evidence="2">Uncharacterized protein</fullName>
    </submittedName>
</protein>
<feature type="transmembrane region" description="Helical" evidence="1">
    <location>
        <begin position="14"/>
        <end position="37"/>
    </location>
</feature>
<organism evidence="2">
    <name type="scientific">marine sediment metagenome</name>
    <dbReference type="NCBI Taxonomy" id="412755"/>
    <lineage>
        <taxon>unclassified sequences</taxon>
        <taxon>metagenomes</taxon>
        <taxon>ecological metagenomes</taxon>
    </lineage>
</organism>
<feature type="transmembrane region" description="Helical" evidence="1">
    <location>
        <begin position="57"/>
        <end position="88"/>
    </location>
</feature>